<evidence type="ECO:0000256" key="1">
    <source>
        <dbReference type="SAM" id="Phobius"/>
    </source>
</evidence>
<protein>
    <recommendedName>
        <fullName evidence="2">DUF6535 domain-containing protein</fullName>
    </recommendedName>
</protein>
<dbReference type="EMBL" id="JARKIE010000060">
    <property type="protein sequence ID" value="KAJ7691160.1"/>
    <property type="molecule type" value="Genomic_DNA"/>
</dbReference>
<feature type="domain" description="DUF6535" evidence="2">
    <location>
        <begin position="1"/>
        <end position="89"/>
    </location>
</feature>
<comment type="caution">
    <text evidence="3">The sequence shown here is derived from an EMBL/GenBank/DDBJ whole genome shotgun (WGS) entry which is preliminary data.</text>
</comment>
<name>A0AAD7DIR1_MYCRO</name>
<keyword evidence="1" id="KW-0812">Transmembrane</keyword>
<dbReference type="Proteomes" id="UP001221757">
    <property type="component" value="Unassembled WGS sequence"/>
</dbReference>
<organism evidence="3 4">
    <name type="scientific">Mycena rosella</name>
    <name type="common">Pink bonnet</name>
    <name type="synonym">Agaricus rosellus</name>
    <dbReference type="NCBI Taxonomy" id="1033263"/>
    <lineage>
        <taxon>Eukaryota</taxon>
        <taxon>Fungi</taxon>
        <taxon>Dikarya</taxon>
        <taxon>Basidiomycota</taxon>
        <taxon>Agaricomycotina</taxon>
        <taxon>Agaricomycetes</taxon>
        <taxon>Agaricomycetidae</taxon>
        <taxon>Agaricales</taxon>
        <taxon>Marasmiineae</taxon>
        <taxon>Mycenaceae</taxon>
        <taxon>Mycena</taxon>
    </lineage>
</organism>
<keyword evidence="1" id="KW-1133">Transmembrane helix</keyword>
<gene>
    <name evidence="3" type="ORF">B0H17DRAFT_901705</name>
</gene>
<proteinExistence type="predicted"/>
<feature type="non-terminal residue" evidence="3">
    <location>
        <position position="1"/>
    </location>
</feature>
<evidence type="ECO:0000313" key="4">
    <source>
        <dbReference type="Proteomes" id="UP001221757"/>
    </source>
</evidence>
<keyword evidence="1" id="KW-0472">Membrane</keyword>
<feature type="non-terminal residue" evidence="3">
    <location>
        <position position="89"/>
    </location>
</feature>
<sequence length="89" mass="9574">SASLTAFLIESYKTLNPDSGNRTVQLLTQISQHLVASANGSTFQVPKASPAFAPSASSLVCNVLWFISLGFSLTCTLIATLLEHWARDF</sequence>
<feature type="transmembrane region" description="Helical" evidence="1">
    <location>
        <begin position="63"/>
        <end position="82"/>
    </location>
</feature>
<reference evidence="3" key="1">
    <citation type="submission" date="2023-03" db="EMBL/GenBank/DDBJ databases">
        <title>Massive genome expansion in bonnet fungi (Mycena s.s.) driven by repeated elements and novel gene families across ecological guilds.</title>
        <authorList>
            <consortium name="Lawrence Berkeley National Laboratory"/>
            <person name="Harder C.B."/>
            <person name="Miyauchi S."/>
            <person name="Viragh M."/>
            <person name="Kuo A."/>
            <person name="Thoen E."/>
            <person name="Andreopoulos B."/>
            <person name="Lu D."/>
            <person name="Skrede I."/>
            <person name="Drula E."/>
            <person name="Henrissat B."/>
            <person name="Morin E."/>
            <person name="Kohler A."/>
            <person name="Barry K."/>
            <person name="LaButti K."/>
            <person name="Morin E."/>
            <person name="Salamov A."/>
            <person name="Lipzen A."/>
            <person name="Mereny Z."/>
            <person name="Hegedus B."/>
            <person name="Baldrian P."/>
            <person name="Stursova M."/>
            <person name="Weitz H."/>
            <person name="Taylor A."/>
            <person name="Grigoriev I.V."/>
            <person name="Nagy L.G."/>
            <person name="Martin F."/>
            <person name="Kauserud H."/>
        </authorList>
    </citation>
    <scope>NUCLEOTIDE SEQUENCE</scope>
    <source>
        <strain evidence="3">CBHHK067</strain>
    </source>
</reference>
<dbReference type="Pfam" id="PF20153">
    <property type="entry name" value="DUF6535"/>
    <property type="match status" value="1"/>
</dbReference>
<keyword evidence="4" id="KW-1185">Reference proteome</keyword>
<dbReference type="InterPro" id="IPR045338">
    <property type="entry name" value="DUF6535"/>
</dbReference>
<evidence type="ECO:0000259" key="2">
    <source>
        <dbReference type="Pfam" id="PF20153"/>
    </source>
</evidence>
<accession>A0AAD7DIR1</accession>
<dbReference type="AlphaFoldDB" id="A0AAD7DIR1"/>
<evidence type="ECO:0000313" key="3">
    <source>
        <dbReference type="EMBL" id="KAJ7691160.1"/>
    </source>
</evidence>